<dbReference type="Proteomes" id="UP000322214">
    <property type="component" value="Chromosome"/>
</dbReference>
<accession>A0A5B9P440</accession>
<organism evidence="1 2">
    <name type="scientific">Mariniblastus fucicola</name>
    <dbReference type="NCBI Taxonomy" id="980251"/>
    <lineage>
        <taxon>Bacteria</taxon>
        <taxon>Pseudomonadati</taxon>
        <taxon>Planctomycetota</taxon>
        <taxon>Planctomycetia</taxon>
        <taxon>Pirellulales</taxon>
        <taxon>Pirellulaceae</taxon>
        <taxon>Mariniblastus</taxon>
    </lineage>
</organism>
<reference evidence="1 2" key="1">
    <citation type="submission" date="2019-08" db="EMBL/GenBank/DDBJ databases">
        <title>Deep-cultivation of Planctomycetes and their phenomic and genomic characterization uncovers novel biology.</title>
        <authorList>
            <person name="Wiegand S."/>
            <person name="Jogler M."/>
            <person name="Boedeker C."/>
            <person name="Pinto D."/>
            <person name="Vollmers J."/>
            <person name="Rivas-Marin E."/>
            <person name="Kohn T."/>
            <person name="Peeters S.H."/>
            <person name="Heuer A."/>
            <person name="Rast P."/>
            <person name="Oberbeckmann S."/>
            <person name="Bunk B."/>
            <person name="Jeske O."/>
            <person name="Meyerdierks A."/>
            <person name="Storesund J.E."/>
            <person name="Kallscheuer N."/>
            <person name="Luecker S."/>
            <person name="Lage O.M."/>
            <person name="Pohl T."/>
            <person name="Merkel B.J."/>
            <person name="Hornburger P."/>
            <person name="Mueller R.-W."/>
            <person name="Bruemmer F."/>
            <person name="Labrenz M."/>
            <person name="Spormann A.M."/>
            <person name="Op den Camp H."/>
            <person name="Overmann J."/>
            <person name="Amann R."/>
            <person name="Jetten M.S.M."/>
            <person name="Mascher T."/>
            <person name="Medema M.H."/>
            <person name="Devos D.P."/>
            <person name="Kaster A.-K."/>
            <person name="Ovreas L."/>
            <person name="Rohde M."/>
            <person name="Galperin M.Y."/>
            <person name="Jogler C."/>
        </authorList>
    </citation>
    <scope>NUCLEOTIDE SEQUENCE [LARGE SCALE GENOMIC DNA]</scope>
    <source>
        <strain evidence="1 2">FC18</strain>
    </source>
</reference>
<evidence type="ECO:0000313" key="2">
    <source>
        <dbReference type="Proteomes" id="UP000322214"/>
    </source>
</evidence>
<proteinExistence type="predicted"/>
<dbReference type="EMBL" id="CP042912">
    <property type="protein sequence ID" value="QEG20994.1"/>
    <property type="molecule type" value="Genomic_DNA"/>
</dbReference>
<evidence type="ECO:0000313" key="1">
    <source>
        <dbReference type="EMBL" id="QEG20994.1"/>
    </source>
</evidence>
<sequence>MRQRVSIRPNFRLTRWRVVLVCQTVPRLDLGVFAIDLLAAVTRNFYASEIIFGVLNLQTMQMALICRLAIGHR</sequence>
<dbReference type="AlphaFoldDB" id="A0A5B9P440"/>
<protein>
    <submittedName>
        <fullName evidence="1">Uncharacterized protein</fullName>
    </submittedName>
</protein>
<gene>
    <name evidence="1" type="ORF">MFFC18_08450</name>
</gene>
<keyword evidence="2" id="KW-1185">Reference proteome</keyword>
<dbReference type="STRING" id="980251.GCA_001642875_02855"/>
<name>A0A5B9P440_9BACT</name>
<dbReference type="KEGG" id="mff:MFFC18_08450"/>